<dbReference type="GO" id="GO:0016020">
    <property type="term" value="C:membrane"/>
    <property type="evidence" value="ECO:0007669"/>
    <property type="project" value="UniProtKB-SubCell"/>
</dbReference>
<name>A0A3M7T744_BRAPC</name>
<dbReference type="AlphaFoldDB" id="A0A3M7T744"/>
<dbReference type="GO" id="GO:0003881">
    <property type="term" value="F:CDP-diacylglycerol-inositol 3-phosphatidyltransferase activity"/>
    <property type="evidence" value="ECO:0007669"/>
    <property type="project" value="TreeGrafter"/>
</dbReference>
<dbReference type="OrthoDB" id="10251079at2759"/>
<feature type="transmembrane region" description="Helical" evidence="9">
    <location>
        <begin position="33"/>
        <end position="56"/>
    </location>
</feature>
<dbReference type="Gene3D" id="1.20.120.1760">
    <property type="match status" value="1"/>
</dbReference>
<evidence type="ECO:0000313" key="11">
    <source>
        <dbReference type="Proteomes" id="UP000276133"/>
    </source>
</evidence>
<feature type="transmembrane region" description="Helical" evidence="9">
    <location>
        <begin position="6"/>
        <end position="26"/>
    </location>
</feature>
<dbReference type="GO" id="GO:0005794">
    <property type="term" value="C:Golgi apparatus"/>
    <property type="evidence" value="ECO:0007669"/>
    <property type="project" value="TreeGrafter"/>
</dbReference>
<comment type="subcellular location">
    <subcellularLocation>
        <location evidence="1">Membrane</location>
        <topology evidence="1">Multi-pass membrane protein</topology>
    </subcellularLocation>
</comment>
<dbReference type="STRING" id="10195.A0A3M7T744"/>
<dbReference type="PANTHER" id="PTHR15362:SF4">
    <property type="entry name" value="CDP-DIACYLGLYCEROL--INOSITOL 3-PHOSPHATIDYLTRANSFERASE"/>
    <property type="match status" value="1"/>
</dbReference>
<dbReference type="PANTHER" id="PTHR15362">
    <property type="entry name" value="PHOSPHATIDYLINOSITOL SYNTHASE"/>
    <property type="match status" value="1"/>
</dbReference>
<keyword evidence="4 9" id="KW-1133">Transmembrane helix</keyword>
<dbReference type="Proteomes" id="UP000276133">
    <property type="component" value="Unassembled WGS sequence"/>
</dbReference>
<keyword evidence="6 9" id="KW-0472">Membrane</keyword>
<evidence type="ECO:0000256" key="6">
    <source>
        <dbReference type="ARBA" id="ARBA00023136"/>
    </source>
</evidence>
<evidence type="ECO:0000256" key="2">
    <source>
        <dbReference type="ARBA" id="ARBA00022679"/>
    </source>
</evidence>
<evidence type="ECO:0000256" key="1">
    <source>
        <dbReference type="ARBA" id="ARBA00004141"/>
    </source>
</evidence>
<keyword evidence="3 9" id="KW-0812">Transmembrane</keyword>
<gene>
    <name evidence="10" type="ORF">BpHYR1_026102</name>
</gene>
<dbReference type="InterPro" id="IPR043130">
    <property type="entry name" value="CDP-OH_PTrfase_TM_dom"/>
</dbReference>
<evidence type="ECO:0000256" key="7">
    <source>
        <dbReference type="ARBA" id="ARBA00023264"/>
    </source>
</evidence>
<organism evidence="10 11">
    <name type="scientific">Brachionus plicatilis</name>
    <name type="common">Marine rotifer</name>
    <name type="synonym">Brachionus muelleri</name>
    <dbReference type="NCBI Taxonomy" id="10195"/>
    <lineage>
        <taxon>Eukaryota</taxon>
        <taxon>Metazoa</taxon>
        <taxon>Spiralia</taxon>
        <taxon>Gnathifera</taxon>
        <taxon>Rotifera</taxon>
        <taxon>Eurotatoria</taxon>
        <taxon>Monogononta</taxon>
        <taxon>Pseudotrocha</taxon>
        <taxon>Ploima</taxon>
        <taxon>Brachionidae</taxon>
        <taxon>Brachionus</taxon>
    </lineage>
</organism>
<dbReference type="PROSITE" id="PS00379">
    <property type="entry name" value="CDP_ALCOHOL_P_TRANSF"/>
    <property type="match status" value="1"/>
</dbReference>
<dbReference type="InterPro" id="IPR048254">
    <property type="entry name" value="CDP_ALCOHOL_P_TRANSF_CS"/>
</dbReference>
<evidence type="ECO:0000256" key="3">
    <source>
        <dbReference type="ARBA" id="ARBA00022692"/>
    </source>
</evidence>
<keyword evidence="5" id="KW-0443">Lipid metabolism</keyword>
<keyword evidence="7" id="KW-1208">Phospholipid metabolism</keyword>
<dbReference type="InterPro" id="IPR000462">
    <property type="entry name" value="CDP-OH_P_trans"/>
</dbReference>
<dbReference type="GO" id="GO:0006661">
    <property type="term" value="P:phosphatidylinositol biosynthetic process"/>
    <property type="evidence" value="ECO:0007669"/>
    <property type="project" value="TreeGrafter"/>
</dbReference>
<evidence type="ECO:0000313" key="10">
    <source>
        <dbReference type="EMBL" id="RNA43846.1"/>
    </source>
</evidence>
<dbReference type="Pfam" id="PF01066">
    <property type="entry name" value="CDP-OH_P_transf"/>
    <property type="match status" value="1"/>
</dbReference>
<feature type="transmembrane region" description="Helical" evidence="9">
    <location>
        <begin position="76"/>
        <end position="94"/>
    </location>
</feature>
<sequence>MISGTIYYVPNLMNYARVIIIIFMLAKMRTRPFIAFILCLISGMINWYDGTIARSLDQTSRFGHIMDMSLDRLTNSAQMVTLALFYPNYWLFFFQRFVS</sequence>
<keyword evidence="11" id="KW-1185">Reference proteome</keyword>
<dbReference type="EMBL" id="REGN01000173">
    <property type="protein sequence ID" value="RNA43846.1"/>
    <property type="molecule type" value="Genomic_DNA"/>
</dbReference>
<evidence type="ECO:0000256" key="8">
    <source>
        <dbReference type="RuleBase" id="RU003750"/>
    </source>
</evidence>
<comment type="similarity">
    <text evidence="8">Belongs to the CDP-alcohol phosphatidyltransferase class-I family.</text>
</comment>
<proteinExistence type="inferred from homology"/>
<accession>A0A3M7T744</accession>
<comment type="caution">
    <text evidence="10">The sequence shown here is derived from an EMBL/GenBank/DDBJ whole genome shotgun (WGS) entry which is preliminary data.</text>
</comment>
<evidence type="ECO:0000256" key="5">
    <source>
        <dbReference type="ARBA" id="ARBA00023098"/>
    </source>
</evidence>
<evidence type="ECO:0000256" key="9">
    <source>
        <dbReference type="SAM" id="Phobius"/>
    </source>
</evidence>
<reference evidence="10 11" key="1">
    <citation type="journal article" date="2018" name="Sci. Rep.">
        <title>Genomic signatures of local adaptation to the degree of environmental predictability in rotifers.</title>
        <authorList>
            <person name="Franch-Gras L."/>
            <person name="Hahn C."/>
            <person name="Garcia-Roger E.M."/>
            <person name="Carmona M.J."/>
            <person name="Serra M."/>
            <person name="Gomez A."/>
        </authorList>
    </citation>
    <scope>NUCLEOTIDE SEQUENCE [LARGE SCALE GENOMIC DNA]</scope>
    <source>
        <strain evidence="10">HYR1</strain>
    </source>
</reference>
<protein>
    <submittedName>
        <fullName evidence="10">CDP-diacylglycerol--inositol 3-phosphatidyltransferase</fullName>
    </submittedName>
</protein>
<evidence type="ECO:0000256" key="4">
    <source>
        <dbReference type="ARBA" id="ARBA00022989"/>
    </source>
</evidence>
<keyword evidence="2 8" id="KW-0808">Transferase</keyword>